<keyword evidence="7 12" id="KW-0964">Secreted</keyword>
<evidence type="ECO:0000256" key="6">
    <source>
        <dbReference type="ARBA" id="ARBA00022514"/>
    </source>
</evidence>
<dbReference type="InterPro" id="IPR000975">
    <property type="entry name" value="IL-1_fam"/>
</dbReference>
<dbReference type="OrthoDB" id="9449069at2759"/>
<proteinExistence type="inferred from homology"/>
<dbReference type="GO" id="GO:0006955">
    <property type="term" value="P:immune response"/>
    <property type="evidence" value="ECO:0000318"/>
    <property type="project" value="GO_Central"/>
</dbReference>
<dbReference type="GO" id="GO:0019221">
    <property type="term" value="P:cytokine-mediated signaling pathway"/>
    <property type="evidence" value="ECO:0000318"/>
    <property type="project" value="GO_Central"/>
</dbReference>
<keyword evidence="10" id="KW-0458">Lysosome</keyword>
<evidence type="ECO:0000256" key="5">
    <source>
        <dbReference type="ARBA" id="ARBA00022490"/>
    </source>
</evidence>
<evidence type="ECO:0000313" key="13">
    <source>
        <dbReference type="Proteomes" id="UP000186698"/>
    </source>
</evidence>
<dbReference type="SUPFAM" id="SSF50353">
    <property type="entry name" value="Cytokine"/>
    <property type="match status" value="1"/>
</dbReference>
<dbReference type="Pfam" id="PF00340">
    <property type="entry name" value="IL1"/>
    <property type="match status" value="1"/>
</dbReference>
<dbReference type="Bgee" id="108711579">
    <property type="expression patterns" value="Expressed in zone of skin"/>
</dbReference>
<name>A0A1L8H1M9_XENLA</name>
<evidence type="ECO:0000256" key="7">
    <source>
        <dbReference type="ARBA" id="ARBA00022525"/>
    </source>
</evidence>
<dbReference type="GO" id="GO:0005125">
    <property type="term" value="F:cytokine activity"/>
    <property type="evidence" value="ECO:0000318"/>
    <property type="project" value="GO_Central"/>
</dbReference>
<dbReference type="GO" id="GO:0005149">
    <property type="term" value="F:interleukin-1 receptor binding"/>
    <property type="evidence" value="ECO:0007669"/>
    <property type="project" value="UniProtKB-UniRule"/>
</dbReference>
<comment type="subcellular location">
    <subcellularLocation>
        <location evidence="2">Cytoplasm</location>
        <location evidence="2">Cytosol</location>
    </subcellularLocation>
    <subcellularLocation>
        <location evidence="1">Lysosome</location>
    </subcellularLocation>
    <subcellularLocation>
        <location evidence="3">Secreted</location>
        <location evidence="3">Extracellular exosome</location>
    </subcellularLocation>
</comment>
<organism evidence="13 14">
    <name type="scientific">Xenopus laevis</name>
    <name type="common">African clawed frog</name>
    <dbReference type="NCBI Taxonomy" id="8355"/>
    <lineage>
        <taxon>Eukaryota</taxon>
        <taxon>Metazoa</taxon>
        <taxon>Chordata</taxon>
        <taxon>Craniata</taxon>
        <taxon>Vertebrata</taxon>
        <taxon>Euteleostomi</taxon>
        <taxon>Amphibia</taxon>
        <taxon>Batrachia</taxon>
        <taxon>Anura</taxon>
        <taxon>Pipoidea</taxon>
        <taxon>Pipidae</taxon>
        <taxon>Xenopodinae</taxon>
        <taxon>Xenopus</taxon>
        <taxon>Xenopus</taxon>
    </lineage>
</organism>
<dbReference type="PANTHER" id="PTHR10078">
    <property type="entry name" value="INTERLEUKIN-1 FAMILY MEMBER"/>
    <property type="match status" value="1"/>
</dbReference>
<dbReference type="PRINTS" id="PR01359">
    <property type="entry name" value="INTRLEUKIN1B"/>
</dbReference>
<dbReference type="Proteomes" id="UP000186698">
    <property type="component" value="Chromosome 3L"/>
</dbReference>
<dbReference type="GO" id="GO:0005764">
    <property type="term" value="C:lysosome"/>
    <property type="evidence" value="ECO:0007669"/>
    <property type="project" value="UniProtKB-SubCell"/>
</dbReference>
<evidence type="ECO:0000256" key="3">
    <source>
        <dbReference type="ARBA" id="ARBA00004550"/>
    </source>
</evidence>
<sequence length="282" mass="31810">MEAIPTSSDVFKGVYRQHMEGCYTSCSYSMKDLHTATSSRNRTLWKKSIRNQLILDLLGKDIKISGDLTFSTSEVCFTATTAHTANRSSEFRTVNDAEDNVERDIIKPENSALLNAEASLTADPTFQHTDIVTQYNITDTDDKHFVLRRSGDNVQLTAKHLQGDNIKLAEVIIMNYFTSRPVPGNNNTNIKSPVTLSLLGKNSYLCCVDKELRLKEVGSIKDLDQKDLKPFIFLTNKNFAESSVTFESAKAPGYYISTSTREEEVKLSESQSRTRNFKLFKF</sequence>
<protein>
    <recommendedName>
        <fullName evidence="12">Interleukin-1</fullName>
    </recommendedName>
</protein>
<dbReference type="GO" id="GO:0005615">
    <property type="term" value="C:extracellular space"/>
    <property type="evidence" value="ECO:0000318"/>
    <property type="project" value="GO_Central"/>
</dbReference>
<evidence type="ECO:0000256" key="8">
    <source>
        <dbReference type="ARBA" id="ARBA00022620"/>
    </source>
</evidence>
<dbReference type="InterPro" id="IPR008996">
    <property type="entry name" value="IL1/FGF"/>
</dbReference>
<keyword evidence="5" id="KW-0963">Cytoplasm</keyword>
<dbReference type="PRINTS" id="PR01357">
    <property type="entry name" value="INTRLEUKN1AB"/>
</dbReference>
<dbReference type="KEGG" id="xla:108711579"/>
<dbReference type="STRING" id="8355.A0A1L8H1M9"/>
<evidence type="ECO:0000313" key="14">
    <source>
        <dbReference type="RefSeq" id="XP_018108945.1"/>
    </source>
</evidence>
<evidence type="ECO:0000256" key="10">
    <source>
        <dbReference type="ARBA" id="ARBA00023228"/>
    </source>
</evidence>
<dbReference type="GO" id="GO:0006954">
    <property type="term" value="P:inflammatory response"/>
    <property type="evidence" value="ECO:0000318"/>
    <property type="project" value="GO_Central"/>
</dbReference>
<evidence type="ECO:0000256" key="2">
    <source>
        <dbReference type="ARBA" id="ARBA00004514"/>
    </source>
</evidence>
<keyword evidence="9" id="KW-0395">Inflammatory response</keyword>
<dbReference type="RefSeq" id="XP_018108945.1">
    <property type="nucleotide sequence ID" value="XM_018253456.2"/>
</dbReference>
<dbReference type="GO" id="GO:0071222">
    <property type="term" value="P:cellular response to lipopolysaccharide"/>
    <property type="evidence" value="ECO:0000318"/>
    <property type="project" value="GO_Central"/>
</dbReference>
<keyword evidence="6" id="KW-0202">Cytokine</keyword>
<evidence type="ECO:0000256" key="12">
    <source>
        <dbReference type="RuleBase" id="RU003753"/>
    </source>
</evidence>
<keyword evidence="8" id="KW-0666">Pyrogen</keyword>
<evidence type="ECO:0000256" key="9">
    <source>
        <dbReference type="ARBA" id="ARBA00023198"/>
    </source>
</evidence>
<dbReference type="GeneID" id="108711579"/>
<comment type="similarity">
    <text evidence="4 12">Belongs to the IL-1 family.</text>
</comment>
<dbReference type="GO" id="GO:0010628">
    <property type="term" value="P:positive regulation of gene expression"/>
    <property type="evidence" value="ECO:0007669"/>
    <property type="project" value="TreeGrafter"/>
</dbReference>
<dbReference type="SMART" id="SM00125">
    <property type="entry name" value="IL1"/>
    <property type="match status" value="1"/>
</dbReference>
<reference evidence="14" key="1">
    <citation type="submission" date="2025-08" db="UniProtKB">
        <authorList>
            <consortium name="RefSeq"/>
        </authorList>
    </citation>
    <scope>IDENTIFICATION</scope>
    <source>
        <strain evidence="14">J_2021</strain>
        <tissue evidence="14">Erythrocytes</tissue>
    </source>
</reference>
<dbReference type="GO" id="GO:0051781">
    <property type="term" value="P:positive regulation of cell division"/>
    <property type="evidence" value="ECO:0007669"/>
    <property type="project" value="UniProtKB-KW"/>
</dbReference>
<dbReference type="GO" id="GO:0001660">
    <property type="term" value="P:fever generation"/>
    <property type="evidence" value="ECO:0007669"/>
    <property type="project" value="UniProtKB-KW"/>
</dbReference>
<keyword evidence="13" id="KW-1185">Reference proteome</keyword>
<keyword evidence="11" id="KW-0497">Mitogen</keyword>
<dbReference type="GO" id="GO:0005829">
    <property type="term" value="C:cytosol"/>
    <property type="evidence" value="ECO:0007669"/>
    <property type="project" value="UniProtKB-SubCell"/>
</dbReference>
<dbReference type="Gene3D" id="2.80.10.50">
    <property type="match status" value="1"/>
</dbReference>
<dbReference type="PRINTS" id="PR00264">
    <property type="entry name" value="INTERLEUKIN1"/>
</dbReference>
<dbReference type="PaxDb" id="8355-A0A1L8H1M9"/>
<evidence type="ECO:0000256" key="4">
    <source>
        <dbReference type="ARBA" id="ARBA00010448"/>
    </source>
</evidence>
<gene>
    <name evidence="14" type="primary">LOC108711579</name>
</gene>
<dbReference type="OMA" id="MEGCYTS"/>
<dbReference type="PANTHER" id="PTHR10078:SF30">
    <property type="entry name" value="INTERLEUKIN-1 BETA"/>
    <property type="match status" value="1"/>
</dbReference>
<evidence type="ECO:0000256" key="1">
    <source>
        <dbReference type="ARBA" id="ARBA00004371"/>
    </source>
</evidence>
<accession>A0A1L8H1M9</accession>
<dbReference type="AlphaFoldDB" id="A0A1L8H1M9"/>
<evidence type="ECO:0000256" key="11">
    <source>
        <dbReference type="ARBA" id="ARBA00023246"/>
    </source>
</evidence>